<evidence type="ECO:0000313" key="2">
    <source>
        <dbReference type="Proteomes" id="UP001293718"/>
    </source>
</evidence>
<gene>
    <name evidence="1" type="ORF">SM757_00530</name>
</gene>
<protein>
    <submittedName>
        <fullName evidence="1">TraU family protein</fullName>
    </submittedName>
</protein>
<accession>A0ABU5I818</accession>
<keyword evidence="2" id="KW-1185">Reference proteome</keyword>
<keyword evidence="1" id="KW-0614">Plasmid</keyword>
<dbReference type="Pfam" id="PF06834">
    <property type="entry name" value="TraU"/>
    <property type="match status" value="2"/>
</dbReference>
<geneLocation type="plasmid" evidence="1">
    <name>unnamed</name>
</geneLocation>
<comment type="caution">
    <text evidence="1">The sequence shown here is derived from an EMBL/GenBank/DDBJ whole genome shotgun (WGS) entry which is preliminary data.</text>
</comment>
<dbReference type="EMBL" id="JAXOJX010000001">
    <property type="protein sequence ID" value="MDZ5455047.1"/>
    <property type="molecule type" value="Genomic_DNA"/>
</dbReference>
<dbReference type="Proteomes" id="UP001293718">
    <property type="component" value="Unassembled WGS sequence"/>
</dbReference>
<proteinExistence type="predicted"/>
<dbReference type="InterPro" id="IPR009649">
    <property type="entry name" value="TraU"/>
</dbReference>
<reference evidence="1 2" key="1">
    <citation type="submission" date="2023-11" db="EMBL/GenBank/DDBJ databases">
        <title>Draft genome of Azohydromonas lata strain H1 (DSM1123), a polyhydroxyalkanoate producer.</title>
        <authorList>
            <person name="Traversa D."/>
            <person name="D'Addabbo P."/>
            <person name="Pazzani C."/>
            <person name="Manzari C."/>
            <person name="Chiara M."/>
            <person name="Scrascia M."/>
        </authorList>
    </citation>
    <scope>NUCLEOTIDE SEQUENCE [LARGE SCALE GENOMIC DNA]</scope>
    <source>
        <strain evidence="1 2">H1</strain>
        <plasmid evidence="1">unnamed</plasmid>
    </source>
</reference>
<sequence length="362" mass="38761">MGSLPSHGQSAPAPAPSATCPGKFPNPITDICWSCILPITLGSMTLMNIGSQEDNGDNPASPVCSCGVNPTVGLSIGYWEPARLVEVTRKPFCMPTLGGVTLDPGIYAPHGTVFTPNESDGSGSTFAQAHFYLNPVLYWLQVVADFPCLERGSLDLVYLTEVDPLWNDDELTLLLNPDALLFANPIAVAACAADCVSATAGFGLKSLFWCGGCQGGIYPFDGNVPYAMGGLRNAELLAHRLTAKMHRELIAWGWHGQRGMCGPYFEPVMDKTAYKTQLVYPIPTTASNGLSCNGGDALQSTSGMCRKPDGTLYSPMAVAGEGRCCRPFGRTTVLWGAGKQYPVRGEDFSFMLFRKRNCCVGF</sequence>
<name>A0ABU5I818_9BURK</name>
<evidence type="ECO:0000313" key="1">
    <source>
        <dbReference type="EMBL" id="MDZ5455047.1"/>
    </source>
</evidence>
<organism evidence="1 2">
    <name type="scientific">Azohydromonas lata</name>
    <dbReference type="NCBI Taxonomy" id="45677"/>
    <lineage>
        <taxon>Bacteria</taxon>
        <taxon>Pseudomonadati</taxon>
        <taxon>Pseudomonadota</taxon>
        <taxon>Betaproteobacteria</taxon>
        <taxon>Burkholderiales</taxon>
        <taxon>Sphaerotilaceae</taxon>
        <taxon>Azohydromonas</taxon>
    </lineage>
</organism>